<organism evidence="3 4">
    <name type="scientific">Blomia tropicalis</name>
    <name type="common">Mite</name>
    <dbReference type="NCBI Taxonomy" id="40697"/>
    <lineage>
        <taxon>Eukaryota</taxon>
        <taxon>Metazoa</taxon>
        <taxon>Ecdysozoa</taxon>
        <taxon>Arthropoda</taxon>
        <taxon>Chelicerata</taxon>
        <taxon>Arachnida</taxon>
        <taxon>Acari</taxon>
        <taxon>Acariformes</taxon>
        <taxon>Sarcoptiformes</taxon>
        <taxon>Astigmata</taxon>
        <taxon>Glycyphagoidea</taxon>
        <taxon>Echimyopodidae</taxon>
        <taxon>Blomia</taxon>
    </lineage>
</organism>
<name>A0A9Q0MCS5_BLOTA</name>
<evidence type="ECO:0000313" key="3">
    <source>
        <dbReference type="EMBL" id="KAJ6223515.1"/>
    </source>
</evidence>
<keyword evidence="4" id="KW-1185">Reference proteome</keyword>
<dbReference type="Gene3D" id="1.20.900.10">
    <property type="entry name" value="Dbl homology (DH) domain"/>
    <property type="match status" value="1"/>
</dbReference>
<reference evidence="3" key="1">
    <citation type="submission" date="2022-12" db="EMBL/GenBank/DDBJ databases">
        <title>Genome assemblies of Blomia tropicalis.</title>
        <authorList>
            <person name="Cui Y."/>
        </authorList>
    </citation>
    <scope>NUCLEOTIDE SEQUENCE</scope>
    <source>
        <tissue evidence="3">Adult mites</tissue>
    </source>
</reference>
<feature type="compositionally biased region" description="Low complexity" evidence="1">
    <location>
        <begin position="45"/>
        <end position="60"/>
    </location>
</feature>
<dbReference type="PROSITE" id="PS50010">
    <property type="entry name" value="DH_2"/>
    <property type="match status" value="1"/>
</dbReference>
<proteinExistence type="predicted"/>
<evidence type="ECO:0000313" key="4">
    <source>
        <dbReference type="Proteomes" id="UP001142055"/>
    </source>
</evidence>
<dbReference type="EMBL" id="JAPWDV010000001">
    <property type="protein sequence ID" value="KAJ6223515.1"/>
    <property type="molecule type" value="Genomic_DNA"/>
</dbReference>
<dbReference type="GO" id="GO:0005085">
    <property type="term" value="F:guanyl-nucleotide exchange factor activity"/>
    <property type="evidence" value="ECO:0007669"/>
    <property type="project" value="InterPro"/>
</dbReference>
<dbReference type="InterPro" id="IPR000219">
    <property type="entry name" value="DH_dom"/>
</dbReference>
<dbReference type="InterPro" id="IPR035899">
    <property type="entry name" value="DBL_dom_sf"/>
</dbReference>
<gene>
    <name evidence="3" type="ORF">RDWZM_002060</name>
</gene>
<protein>
    <recommendedName>
        <fullName evidence="2">DH domain-containing protein</fullName>
    </recommendedName>
</protein>
<feature type="compositionally biased region" description="Basic residues" evidence="1">
    <location>
        <begin position="1"/>
        <end position="10"/>
    </location>
</feature>
<comment type="caution">
    <text evidence="3">The sequence shown here is derived from an EMBL/GenBank/DDBJ whole genome shotgun (WGS) entry which is preliminary data.</text>
</comment>
<dbReference type="SUPFAM" id="SSF48065">
    <property type="entry name" value="DBL homology domain (DH-domain)"/>
    <property type="match status" value="1"/>
</dbReference>
<sequence length="321" mass="37163">MMGTPTRRRGVGVCDNNKTKTTNTATNRVQTESKHEQQFDNVVGSSPLPSTPSTSWWSSSTSANIVDENRNPRPNPIIRMTMPSLLESECIRQRARRLICEVFRGHMRQQLYLMEHIVKPMKSVKLLNDTVLYQSIDKLKSLCDLYAKLVKLLSASIDKTTTATNGMNNDNHRFESYLTEIFDGKYSNQLIRVFRDYCHSTIYSAQWIDQLNLVSNDERMKSIINNETADQRSVLEMFEKIGQQLNEYPPLIDQLLQETPLQTVSYQRIDRALIGSRTIAKSVSANDVDECRLNVKKRTKRNVLHNIRHYFNNMIKRNNRT</sequence>
<accession>A0A9Q0MCS5</accession>
<evidence type="ECO:0000256" key="1">
    <source>
        <dbReference type="SAM" id="MobiDB-lite"/>
    </source>
</evidence>
<dbReference type="Proteomes" id="UP001142055">
    <property type="component" value="Chromosome 1"/>
</dbReference>
<feature type="domain" description="DH" evidence="2">
    <location>
        <begin position="77"/>
        <end position="286"/>
    </location>
</feature>
<feature type="region of interest" description="Disordered" evidence="1">
    <location>
        <begin position="1"/>
        <end position="60"/>
    </location>
</feature>
<evidence type="ECO:0000259" key="2">
    <source>
        <dbReference type="PROSITE" id="PS50010"/>
    </source>
</evidence>
<dbReference type="AlphaFoldDB" id="A0A9Q0MCS5"/>